<reference evidence="1 2" key="1">
    <citation type="submission" date="2019-02" db="EMBL/GenBank/DDBJ databases">
        <title>Deep-cultivation of Planctomycetes and their phenomic and genomic characterization uncovers novel biology.</title>
        <authorList>
            <person name="Wiegand S."/>
            <person name="Jogler M."/>
            <person name="Boedeker C."/>
            <person name="Pinto D."/>
            <person name="Vollmers J."/>
            <person name="Rivas-Marin E."/>
            <person name="Kohn T."/>
            <person name="Peeters S.H."/>
            <person name="Heuer A."/>
            <person name="Rast P."/>
            <person name="Oberbeckmann S."/>
            <person name="Bunk B."/>
            <person name="Jeske O."/>
            <person name="Meyerdierks A."/>
            <person name="Storesund J.E."/>
            <person name="Kallscheuer N."/>
            <person name="Luecker S."/>
            <person name="Lage O.M."/>
            <person name="Pohl T."/>
            <person name="Merkel B.J."/>
            <person name="Hornburger P."/>
            <person name="Mueller R.-W."/>
            <person name="Bruemmer F."/>
            <person name="Labrenz M."/>
            <person name="Spormann A.M."/>
            <person name="Op den Camp H."/>
            <person name="Overmann J."/>
            <person name="Amann R."/>
            <person name="Jetten M.S.M."/>
            <person name="Mascher T."/>
            <person name="Medema M.H."/>
            <person name="Devos D.P."/>
            <person name="Kaster A.-K."/>
            <person name="Ovreas L."/>
            <person name="Rohde M."/>
            <person name="Galperin M.Y."/>
            <person name="Jogler C."/>
        </authorList>
    </citation>
    <scope>NUCLEOTIDE SEQUENCE [LARGE SCALE GENOMIC DNA]</scope>
    <source>
        <strain evidence="1 2">ETA_A1</strain>
    </source>
</reference>
<dbReference type="EMBL" id="CP036273">
    <property type="protein sequence ID" value="QDU23958.1"/>
    <property type="molecule type" value="Genomic_DNA"/>
</dbReference>
<sequence>MNEADWMVATNPTPMLTFLRGKLGDRKLRLLGVAIARASWDRIEDDRTRRAVLTAEAFADGHVDASALEAVVNDAWDVRDELWDAGPADHDDRVWLAEAAALTASVYEWRNTFTGSGPFDGYPFRLPSPAHCDLIRDVFGNPFAPVVFDASWRTEAVVGLARGMYESRDFATMPVLADALEDAGCANADVLAHCRDGGPHVRGCWVVDLVLGKA</sequence>
<evidence type="ECO:0008006" key="3">
    <source>
        <dbReference type="Google" id="ProtNLM"/>
    </source>
</evidence>
<dbReference type="RefSeq" id="WP_238389322.1">
    <property type="nucleotide sequence ID" value="NZ_CP036273.1"/>
</dbReference>
<dbReference type="Proteomes" id="UP000319576">
    <property type="component" value="Chromosome"/>
</dbReference>
<gene>
    <name evidence="1" type="ORF">ETAA1_59690</name>
</gene>
<dbReference type="KEGG" id="uli:ETAA1_59690"/>
<proteinExistence type="predicted"/>
<organism evidence="1 2">
    <name type="scientific">Urbifossiella limnaea</name>
    <dbReference type="NCBI Taxonomy" id="2528023"/>
    <lineage>
        <taxon>Bacteria</taxon>
        <taxon>Pseudomonadati</taxon>
        <taxon>Planctomycetota</taxon>
        <taxon>Planctomycetia</taxon>
        <taxon>Gemmatales</taxon>
        <taxon>Gemmataceae</taxon>
        <taxon>Urbifossiella</taxon>
    </lineage>
</organism>
<dbReference type="AlphaFoldDB" id="A0A517Y2N5"/>
<keyword evidence="2" id="KW-1185">Reference proteome</keyword>
<evidence type="ECO:0000313" key="1">
    <source>
        <dbReference type="EMBL" id="QDU23958.1"/>
    </source>
</evidence>
<evidence type="ECO:0000313" key="2">
    <source>
        <dbReference type="Proteomes" id="UP000319576"/>
    </source>
</evidence>
<name>A0A517Y2N5_9BACT</name>
<accession>A0A517Y2N5</accession>
<protein>
    <recommendedName>
        <fullName evidence="3">SMI1/KNR4 family protein</fullName>
    </recommendedName>
</protein>